<dbReference type="Proteomes" id="UP000062998">
    <property type="component" value="Unassembled WGS sequence"/>
</dbReference>
<dbReference type="PROSITE" id="PS51782">
    <property type="entry name" value="LYSM"/>
    <property type="match status" value="1"/>
</dbReference>
<dbReference type="InterPro" id="IPR056823">
    <property type="entry name" value="TEN-like_YD-shell"/>
</dbReference>
<keyword evidence="2" id="KW-1133">Transmembrane helix</keyword>
<dbReference type="PANTHER" id="PTHR32305">
    <property type="match status" value="1"/>
</dbReference>
<dbReference type="InterPro" id="IPR050708">
    <property type="entry name" value="T6SS_VgrG/RHS"/>
</dbReference>
<keyword evidence="2" id="KW-0472">Membrane</keyword>
<keyword evidence="2" id="KW-0812">Transmembrane</keyword>
<dbReference type="InterPro" id="IPR036779">
    <property type="entry name" value="LysM_dom_sf"/>
</dbReference>
<sequence>MVAIVTGQGLGLQMSSALGLGNSGVLGNASFGQSGERIYVNAANGNLMLQDRDQLLLGRGVNGAIYRAYNSLGQLTGDGWQSGATRSVSGLSGALNSVGSTVTLTDWDGSQTVFKYDAASGAYVSTAQAGVSVSEEQNGGAAVAVPSSARATLAFDAASNAWVWRDGQQRLTERYGAQGRLVESRDRDGNTTTYTYDANGRLATVTTSGGDVTSLDYDAAGRLSALRTSYRQESGPDKLATTVRYAYDEQGRLSLVTVDLTPEDNSVADGKVFTTKYAYDCASNRIASLTQSDGSKLSFTYVQVGADWRVATIAQAADGGAVRVTSLSYDVAQRQTTVTDPLGNVQVLSYDDAGHLTQLRAKASGGQTKDTRYQYDDKGNLARLETPNGRVLVLTYDPAGNLIGTRETQDGAEIARVERRYGADNLLLSETVYGNGEATGSATRYAYDSVGHLRYTVSAAGRVTEYRYNAIGQRVSEIHYRSGAYDTSLLNDDTPVTLANLDAWVKDSVRPDQAVRVDTTYDFRGNVAGETRYETLQSDGTGGGGIAQTRYVYDGAGRLLQRYVGQPGREVVEQFTYDGLGRVLSATGFDQSVTIYQYDDVQHTVAVTYANWLLRTSTYNAAGELVAVTDTSQGRVLSQRKNAYDADGRLRMVTDEDGQITHYLYNEVGQRAATIGPDGTVTEYQYGSRRDSTIRTLTYATRLSTAQLATLVGASGKPVERTPSGQAASLDSLGLRPSATEQDRVTWSGFLPPPNQLTRVEIDADGGVTRFDYDPQGRLLTQTAYSNCAGAELRAQTLGATPDSGQALTLPAADPQQDRTTRHFYDQDGLLRGSVDAQGYLTEHRYNSAGERIETVRYADPVDAALAVEGTFAEMIPVAGVRDSHTRYAYNARGLLSVEIDAEGYVTRYRYDAAGNVIERTRGEQITMMPVDKALLSLPVTFQASGAVGTVVEVWVDGRKMGSVTLDDAAFKAYSITVTDLKQLEGHTVDFRRASPGETVRVREVRLNDVALSKNGGQPEIRGSRPVVEASFMLEPAVLLATAKPLGQVEQTTYSYDAMNRLLGRTTSAVTGTSTATYTYDKMGRVVSQTVEGRTTTNRYDLQGRLVQQLTGEGSAALAALGSNPARAAIDGVWTQWGVSYAYDAAGLRVSMTDANRLTTLYYYDAHGNVVNVVNPAGEVVGHRRDAFGNIEQTIVYAVRLPTTDLSLLKGGVIADDLAKKFAALDNADASRTRFSYSAAGRLIKQVDPIGFATDLSYDAFGEVKSRLQDVANGVRHVIEYDYDRVGHQVRQAMDPTGLNLITKAVYDAFGRLVQSVDGNGVVRSTEYDRNGRKVVVKDGIGQARITYDAFDNVLTRTDRLGNVTRYAYDAKNRQISITTPEGIVSKTKYNEAGQVIAIIDGRGNTVTHEYDRDGRLVKTSDAAKVHTYRYDASGRMVGEAETKGVNFWYEFDAAGRVFSRMDLAAKGRSPNTRYEFDAKGQKIRTTDPTGVVTDTRYDLNGRAITVITDPNGLKLTTTFTYDATGKVLTTTEGAGTASEKVTRNTYDGAGRLIERTVDPAGLSIKTRYAYDGVGNMVAETDALGGVTHYVYDAEGRQTWQVGPAGTVVHFERDAEGRILAREAFAIPVDVTALPEKLTQVQLSGLITRSKQDEVEYKVYDGDGRMRFAINALGYVKEQVYDASGNVIRTIDYGGPINVSSRMTRQAVANELAKLDDAARAATRITRAIYDSANRLAATIDAAGSVTRIFDYQYGNRTERLQYVTRYTANDDPDLDTLVNVLNSWSRNPVEGSNWRYSKTFYDTSDRVRFTVDALGYVTENRYDSAGRLVQTIYYGGPNPDALNASGVEQLAKIVTVSAWGPQYRYDGAGRLCETIDANGTSTRYELDALGRAVNTVVAPGTSQQSTTHAVYDVAGNLIEKTQAYGTAQATTTRYAYDAAGRQIAATDARGVELAQQDTTWALAERQARGLVDKAGKALTAAQLSEDQKRVLQQAYTSTQSYDAIGRLIEKVDALHNTTRYRYDAFGNQVVVTDPISATTVKFYDKLNRLIAQVSPDNWVVGTQYNSFGEVTQVTDYRLARPGVLDNAWKLDGWKSDPSQVLPPNDSADAITRMEYDKVGRLIKSIDAEGHAESYEYNGLGDRIRRTNKLGGVFTYTYDRRGLLDTETLPVTSGGNPVVNRYQYDYRRNVTSVTRAGGLTEQTTTSYSYDMLGRRYAETVSAVSGTTVTQVSSMTCNYDARGNLIMQRDAKGNVTTWYYDAANRRTGEVGPTGTLTLWKYDAAGNVTSTCVFGDPVKPTEGSQPPVPIDPSNVRETRTVYDASGRLIESRVMNVATGYFDPTAGEDQRGEYFITSGSELVTRWEYDGRGALIAKTDPAGGRTLYFYNGSGKKTLEIDAKGFGIAYTLNERGDVIQEIRFAKPYPDPVTANPSLGASLIASWPRSDDDRITEYTWDRNGRKTTETRLNVQFATVDGNGRLAQSVGKATTQYAYDGEGHLLRKVDANGQEYGFQYDAMGRQTAQILPQFADYKGRLVRTTTTFTYDGVDNVISESVSAGDGTPNHVYTYTYYRNTKFVEHVTDQQGQATYYSYDLAGNVTQTRIVYRDADGVERQLNTDIRYDGSNREVARGTNAVGRTSGTPNLTGTSIELRYNAYGELTGRRTNGGGPNGEWQEYTDYNNAGWVVRSNFNDGVSHLYMHDRNGNATLKVESMGTDLRGLVVATGQDLEKLLQGADMMQTFTRYDARNQVIQIRQPKTSGSVPRISFSPVDIPIDGGVFANTQLSIGGWIEKQHRPVPGPAQPIESGSTIGSGTAGIGPASFALNWTPFGASDQMVPTKRYSIDSIDVRLQDLSGEYNLEARVSWELTEGNGVSPRVGNLTSVLPSNGGAAKILLGIDSIQGFDIFHQPSSEIQFKYKLEIYATPKSGGGSAELVGSTDQQVKLVMPENNSIQMNVPARTEESFAYLSVPTSRLTFPQRAMVGLNWTPHNLANWMALGFTVKSIDLALPDLKGGYGAYNLEARVSWQVGNTSYKPETGNLTTVLPSDGGSATIQINRVFTRFTNDAFFQYTLELYATPKSGSGSPEMIGSTTQRVSMLTGIDDHYALTPRKDGDAFFELSTAKNKFTLAQHSLPDGARGALYYRPVGSNSTFQQLQKAPSSQPNSFSADLGSLPDGDYEMIFMAVSDGSDGREAGTLLRRDGYRAHVEHGGSSTMTPEPIPVDRESSRAGFLADASGNYIWTSPQTLSLFSARDSALHLADHVVVKVRQQGATAWNEERTLWRDPVTGAFGIDLSGYKPGNLDLQIDLYAASGQKLDTTIGTVGLSGDQASPSFSIGYLADLKSTVIFHSQPADTDYIMVSWEQNGTTRYERVTRLGNGEITWDVKASGMVPQPGQPYGYAIKYTAYDAAGQPVAMGAGDISVGMAGNMQVTLKGSERPSMFEFKPTGSDGKPLAEATELTLYYRQSTLKDHAYDRPFTEVTLKRDASGRFILDASALSTRTEFEYRYVAKDASGKVLTERQSYFLTGTRNNPVTNVDIVGVIDQTAKDMTIDRLQQHNAFLEVSAERDGRGNWTASSYNTMGLLTLKREPKVSVTLTNGAKIEVEPETRFYYDLTGNLIGMKDANGNLTTQQWNYGTAKPTVAKSWDALGYSKVSQYDGFGNLRTTLDELGRRTDYIYDARNRLIEVDRPVLANGKRSVDRYEYDALGRRVAHIDALGGRERTYYDADGRIIKTVSAAGRTVQYDYRWASNIRSLGTAAMGGWARTTTNANGMKTVDETDQFGRVTQHTDLGGHVFQYTYNWAGLVTRQTGTSGQNVDYSYYSNGLVRSIVDNATKTQSLYEYDGDGNRTAEYFSNFGDSYVFAQSQVKYDALNRVTAIEDDTYKVYYEYDAAGNRRRMLAKYTDLVGHHERTQDYWYEYDALNRFTVSMGGLSAAPATDPNDTSVRIVNGARGEEGVQLGYNAAGERVLATYAKDGRTERYTYDANGYLETQSVDDIVVQQRTNDMLGRVTGTIERDASTGKVVTSAERSWDADSLQTKERDNLNRVTSVFTRMADGTLTRVETNPDDVSNTRTVSTYSYEWWDGAKQSLITTQASNPNAPGWRPASSYFNYDANGNLKSTYDDGGNDPGKARAFQYWTDLRGQVQRRDELRGVSVDANGRIMGAEGDRKHNYYYLNGNRVGNQGNDGIDRVDYMQELAGKLGKGSENQYRVFTPVSTADFDENYMAINGVYPATSPGQWTVRDGETLKSIASALWGDSSLWYILADANGLKGGDELRPGQLLTVPNKVTNVHNTSTTFKPYDPGKAIGDTQPTLPAPPPPPGPGGCGGFLSIIAIVVAVVVTAVTLGTATPVTGPMAAGAAGGAAAGGGAAAAGGVAAGAAAAGASSAAIAGSVGVGLAAGAAGAMAGQLVMIAGGEQHGFNWKGIALSALASGLTAGMGAGLGAPAGALSAAVQGAARSVVTQGIGVVTGLQDRFDWKGVAASAIAAGVGFEAGRAISSSVSGMDPTMGRFITGVGSGLAAGAASTLVRGGGLSRDFGAIAADAFASTVGNMVVNNVQAASVDSTTRRTQDAIAGMNDQILPGGLGGVGSGFVAPESTYSNAALLYGTYGGLVDTTPTTYSSASTLYGPSMGVPAAPTQLAGQAFNAQFADALPGVQIADASDLLGRLAQNSSARTDAMMSAYQLPRLDPLAGQPKLVPMDAAASRASTDAAFMRFMETQGSQPIGGLMANAAIQATRNAGYAVAVADAAGPLDALWAPRGGAGASVASIRRGLANVGTVERLLYGARVGEGLPGAEGVPIATRPTPVQLEALTVKHNVEFAVTYQLGPGKGGGGGQYFLYSGEKGAVDIPIRSDSIFVYHTHPGGTPWASSSDMKIMQLLEMAGSPQRSSQVVPVGNDVIRFNKNSSRY</sequence>
<dbReference type="PANTHER" id="PTHR32305:SF15">
    <property type="entry name" value="PROTEIN RHSA-RELATED"/>
    <property type="match status" value="1"/>
</dbReference>
<dbReference type="Pfam" id="PF01476">
    <property type="entry name" value="LysM"/>
    <property type="match status" value="1"/>
</dbReference>
<feature type="domain" description="LysM" evidence="3">
    <location>
        <begin position="4239"/>
        <end position="4286"/>
    </location>
</feature>
<dbReference type="InterPro" id="IPR018392">
    <property type="entry name" value="LysM"/>
</dbReference>
<dbReference type="Gene3D" id="3.10.350.10">
    <property type="entry name" value="LysM domain"/>
    <property type="match status" value="1"/>
</dbReference>
<gene>
    <name evidence="4" type="ORF">WL73_23390</name>
</gene>
<dbReference type="NCBIfam" id="TIGR01643">
    <property type="entry name" value="YD_repeat_2x"/>
    <property type="match status" value="15"/>
</dbReference>
<dbReference type="OrthoDB" id="8553452at2"/>
<dbReference type="InterPro" id="IPR031325">
    <property type="entry name" value="RHS_repeat"/>
</dbReference>
<dbReference type="CDD" id="cd00118">
    <property type="entry name" value="LysM"/>
    <property type="match status" value="1"/>
</dbReference>
<dbReference type="Gene3D" id="2.180.10.10">
    <property type="entry name" value="RHS repeat-associated core"/>
    <property type="match status" value="11"/>
</dbReference>
<evidence type="ECO:0000259" key="3">
    <source>
        <dbReference type="PROSITE" id="PS51782"/>
    </source>
</evidence>
<dbReference type="InterPro" id="IPR006530">
    <property type="entry name" value="YD"/>
</dbReference>
<feature type="transmembrane region" description="Helical" evidence="2">
    <location>
        <begin position="4391"/>
        <end position="4416"/>
    </location>
</feature>
<reference evidence="4 5" key="1">
    <citation type="submission" date="2015-11" db="EMBL/GenBank/DDBJ databases">
        <title>Expanding the genomic diversity of Burkholderia species for the development of highly accurate diagnostics.</title>
        <authorList>
            <person name="Sahl J."/>
            <person name="Keim P."/>
            <person name="Wagner D."/>
        </authorList>
    </citation>
    <scope>NUCLEOTIDE SEQUENCE [LARGE SCALE GENOMIC DNA]</scope>
    <source>
        <strain evidence="4 5">MSMB2167WGS</strain>
    </source>
</reference>
<proteinExistence type="predicted"/>
<feature type="transmembrane region" description="Helical" evidence="2">
    <location>
        <begin position="4330"/>
        <end position="4351"/>
    </location>
</feature>
<accession>A0A119MDM8</accession>
<evidence type="ECO:0000256" key="2">
    <source>
        <dbReference type="SAM" id="Phobius"/>
    </source>
</evidence>
<feature type="transmembrane region" description="Helical" evidence="2">
    <location>
        <begin position="4428"/>
        <end position="4447"/>
    </location>
</feature>
<comment type="caution">
    <text evidence="4">The sequence shown here is derived from an EMBL/GenBank/DDBJ whole genome shotgun (WGS) entry which is preliminary data.</text>
</comment>
<dbReference type="Pfam" id="PF25023">
    <property type="entry name" value="TEN_YD-shell"/>
    <property type="match status" value="2"/>
</dbReference>
<protein>
    <recommendedName>
        <fullName evidence="3">LysM domain-containing protein</fullName>
    </recommendedName>
</protein>
<name>A0A119MDM8_9BURK</name>
<feature type="transmembrane region" description="Helical" evidence="2">
    <location>
        <begin position="4363"/>
        <end position="4385"/>
    </location>
</feature>
<dbReference type="Pfam" id="PF05593">
    <property type="entry name" value="RHS_repeat"/>
    <property type="match status" value="12"/>
</dbReference>
<organism evidence="4 5">
    <name type="scientific">Burkholderia ubonensis</name>
    <dbReference type="NCBI Taxonomy" id="101571"/>
    <lineage>
        <taxon>Bacteria</taxon>
        <taxon>Pseudomonadati</taxon>
        <taxon>Pseudomonadota</taxon>
        <taxon>Betaproteobacteria</taxon>
        <taxon>Burkholderiales</taxon>
        <taxon>Burkholderiaceae</taxon>
        <taxon>Burkholderia</taxon>
        <taxon>Burkholderia cepacia complex</taxon>
    </lineage>
</organism>
<evidence type="ECO:0000256" key="1">
    <source>
        <dbReference type="ARBA" id="ARBA00022737"/>
    </source>
</evidence>
<keyword evidence="1" id="KW-0677">Repeat</keyword>
<evidence type="ECO:0000313" key="5">
    <source>
        <dbReference type="Proteomes" id="UP000062998"/>
    </source>
</evidence>
<evidence type="ECO:0000313" key="4">
    <source>
        <dbReference type="EMBL" id="KWD96396.1"/>
    </source>
</evidence>
<dbReference type="EMBL" id="LPIX01000092">
    <property type="protein sequence ID" value="KWD96396.1"/>
    <property type="molecule type" value="Genomic_DNA"/>
</dbReference>
<dbReference type="RefSeq" id="WP_060326623.1">
    <property type="nucleotide sequence ID" value="NZ_LPIU01000025.1"/>
</dbReference>